<keyword evidence="3" id="KW-0547">Nucleotide-binding</keyword>
<sequence length="580" mass="65591">MSEQVKNKSEKPMKRLLQLLATERREIVYLYIYAIAAGLISLSLPLGIQSIINFVSSGTIPVSVVVLISLIVLALLLVGGLQIMQLWLVEYIQQRIFARAAFSFSYRVPRFKVEALSKHYPPELMNRFFDVVSLQKGVAKLLIDFSTAVIQIVFGLILLSFYHPYFIFFGIILIITLVFIIWWTGEEGIKTSIMESKYKYKLVAWLQEMARSLSTFKLVGHTNLPMERTDAYVKNYLDVRRQHFRVLMTQYFSFVGFKTFITGGLLVLGCILVVQQEINIGQFVASEIIIILIMAAVEKIIMKLDTVYDVLTSLDKIGQVTDIPIEEDSGINLDELPAHGGLSIQVKGLRYRFQDTNRIALDNVNFELRSSEHVCLAGYNGSGKTTLINLLLGLLPSYEGSIAYNGVSLRDLHTGKLRSLIGDNISKEQIFDGSFMDNITLGRQLPLQDVLWAIEVAGLTNFVHTLPEGLHSYLTGGSMRLPGSIARKIVMARSLVQKPKLLIVDDFWVGMEKREKMRFLGLLMEDKQFDWTILIVSNDSDVMQLCDRTLLLKDGKIVASGSYETIRQQDLFKELTDITL</sequence>
<comment type="caution">
    <text evidence="10">The sequence shown here is derived from an EMBL/GenBank/DDBJ whole genome shotgun (WGS) entry which is preliminary data.</text>
</comment>
<dbReference type="PANTHER" id="PTHR43394">
    <property type="entry name" value="ATP-DEPENDENT PERMEASE MDL1, MITOCHONDRIAL"/>
    <property type="match status" value="1"/>
</dbReference>
<dbReference type="InterPro" id="IPR011527">
    <property type="entry name" value="ABC1_TM_dom"/>
</dbReference>
<accession>A0ABV1RTV1</accession>
<keyword evidence="6 7" id="KW-0472">Membrane</keyword>
<feature type="transmembrane region" description="Helical" evidence="7">
    <location>
        <begin position="64"/>
        <end position="89"/>
    </location>
</feature>
<evidence type="ECO:0000256" key="5">
    <source>
        <dbReference type="ARBA" id="ARBA00022989"/>
    </source>
</evidence>
<feature type="transmembrane region" description="Helical" evidence="7">
    <location>
        <begin position="280"/>
        <end position="297"/>
    </location>
</feature>
<name>A0ABV1RTV1_9BACT</name>
<keyword evidence="5 7" id="KW-1133">Transmembrane helix</keyword>
<feature type="transmembrane region" description="Helical" evidence="7">
    <location>
        <begin position="28"/>
        <end position="52"/>
    </location>
</feature>
<feature type="transmembrane region" description="Helical" evidence="7">
    <location>
        <begin position="141"/>
        <end position="159"/>
    </location>
</feature>
<protein>
    <submittedName>
        <fullName evidence="10">ABC transporter ATP-binding protein</fullName>
    </submittedName>
</protein>
<dbReference type="InterPro" id="IPR027417">
    <property type="entry name" value="P-loop_NTPase"/>
</dbReference>
<evidence type="ECO:0000256" key="4">
    <source>
        <dbReference type="ARBA" id="ARBA00022840"/>
    </source>
</evidence>
<dbReference type="InterPro" id="IPR003439">
    <property type="entry name" value="ABC_transporter-like_ATP-bd"/>
</dbReference>
<dbReference type="PROSITE" id="PS50929">
    <property type="entry name" value="ABC_TM1F"/>
    <property type="match status" value="1"/>
</dbReference>
<evidence type="ECO:0000256" key="3">
    <source>
        <dbReference type="ARBA" id="ARBA00022741"/>
    </source>
</evidence>
<dbReference type="RefSeq" id="WP_350412015.1">
    <property type="nucleotide sequence ID" value="NZ_JBEOKT010000006.1"/>
</dbReference>
<dbReference type="Pfam" id="PF00664">
    <property type="entry name" value="ABC_membrane"/>
    <property type="match status" value="1"/>
</dbReference>
<reference evidence="10 11" key="1">
    <citation type="submission" date="2024-06" db="EMBL/GenBank/DDBJ databases">
        <title>Pontibacter populi HYL7-15.</title>
        <authorList>
            <person name="Kim M.K."/>
        </authorList>
    </citation>
    <scope>NUCLEOTIDE SEQUENCE [LARGE SCALE GENOMIC DNA]</scope>
    <source>
        <strain evidence="10 11">HYL7-15</strain>
    </source>
</reference>
<keyword evidence="11" id="KW-1185">Reference proteome</keyword>
<evidence type="ECO:0000259" key="8">
    <source>
        <dbReference type="PROSITE" id="PS50893"/>
    </source>
</evidence>
<keyword evidence="2 7" id="KW-0812">Transmembrane</keyword>
<dbReference type="Gene3D" id="1.20.1560.10">
    <property type="entry name" value="ABC transporter type 1, transmembrane domain"/>
    <property type="match status" value="1"/>
</dbReference>
<evidence type="ECO:0000313" key="10">
    <source>
        <dbReference type="EMBL" id="MER2997606.1"/>
    </source>
</evidence>
<gene>
    <name evidence="10" type="ORF">ABS362_08605</name>
</gene>
<organism evidence="10 11">
    <name type="scientific">Pontibacter populi</name>
    <dbReference type="NCBI Taxonomy" id="890055"/>
    <lineage>
        <taxon>Bacteria</taxon>
        <taxon>Pseudomonadati</taxon>
        <taxon>Bacteroidota</taxon>
        <taxon>Cytophagia</taxon>
        <taxon>Cytophagales</taxon>
        <taxon>Hymenobacteraceae</taxon>
        <taxon>Pontibacter</taxon>
    </lineage>
</organism>
<evidence type="ECO:0000256" key="2">
    <source>
        <dbReference type="ARBA" id="ARBA00022692"/>
    </source>
</evidence>
<dbReference type="InterPro" id="IPR036640">
    <property type="entry name" value="ABC1_TM_sf"/>
</dbReference>
<feature type="transmembrane region" description="Helical" evidence="7">
    <location>
        <begin position="251"/>
        <end position="274"/>
    </location>
</feature>
<feature type="transmembrane region" description="Helical" evidence="7">
    <location>
        <begin position="165"/>
        <end position="184"/>
    </location>
</feature>
<dbReference type="Proteomes" id="UP001476807">
    <property type="component" value="Unassembled WGS sequence"/>
</dbReference>
<dbReference type="InterPro" id="IPR039421">
    <property type="entry name" value="Type_1_exporter"/>
</dbReference>
<evidence type="ECO:0000313" key="11">
    <source>
        <dbReference type="Proteomes" id="UP001476807"/>
    </source>
</evidence>
<proteinExistence type="predicted"/>
<dbReference type="PANTHER" id="PTHR43394:SF4">
    <property type="entry name" value="TOXIN SECRETION ABC TRANSPORTER ATP-BINDING PROTEIN"/>
    <property type="match status" value="1"/>
</dbReference>
<dbReference type="Gene3D" id="3.40.50.300">
    <property type="entry name" value="P-loop containing nucleotide triphosphate hydrolases"/>
    <property type="match status" value="1"/>
</dbReference>
<dbReference type="SMART" id="SM00382">
    <property type="entry name" value="AAA"/>
    <property type="match status" value="1"/>
</dbReference>
<feature type="domain" description="ABC transmembrane type-1" evidence="9">
    <location>
        <begin position="32"/>
        <end position="309"/>
    </location>
</feature>
<evidence type="ECO:0000256" key="1">
    <source>
        <dbReference type="ARBA" id="ARBA00004651"/>
    </source>
</evidence>
<evidence type="ECO:0000256" key="7">
    <source>
        <dbReference type="SAM" id="Phobius"/>
    </source>
</evidence>
<evidence type="ECO:0000256" key="6">
    <source>
        <dbReference type="ARBA" id="ARBA00023136"/>
    </source>
</evidence>
<evidence type="ECO:0000259" key="9">
    <source>
        <dbReference type="PROSITE" id="PS50929"/>
    </source>
</evidence>
<dbReference type="SUPFAM" id="SSF90123">
    <property type="entry name" value="ABC transporter transmembrane region"/>
    <property type="match status" value="1"/>
</dbReference>
<dbReference type="InterPro" id="IPR003593">
    <property type="entry name" value="AAA+_ATPase"/>
</dbReference>
<feature type="domain" description="ABC transporter" evidence="8">
    <location>
        <begin position="344"/>
        <end position="579"/>
    </location>
</feature>
<dbReference type="Pfam" id="PF00005">
    <property type="entry name" value="ABC_tran"/>
    <property type="match status" value="1"/>
</dbReference>
<comment type="subcellular location">
    <subcellularLocation>
        <location evidence="1">Cell membrane</location>
        <topology evidence="1">Multi-pass membrane protein</topology>
    </subcellularLocation>
</comment>
<dbReference type="PROSITE" id="PS50893">
    <property type="entry name" value="ABC_TRANSPORTER_2"/>
    <property type="match status" value="1"/>
</dbReference>
<dbReference type="SUPFAM" id="SSF52540">
    <property type="entry name" value="P-loop containing nucleoside triphosphate hydrolases"/>
    <property type="match status" value="1"/>
</dbReference>
<keyword evidence="4 10" id="KW-0067">ATP-binding</keyword>
<dbReference type="EMBL" id="JBEOKT010000006">
    <property type="protein sequence ID" value="MER2997606.1"/>
    <property type="molecule type" value="Genomic_DNA"/>
</dbReference>
<dbReference type="GO" id="GO:0005524">
    <property type="term" value="F:ATP binding"/>
    <property type="evidence" value="ECO:0007669"/>
    <property type="project" value="UniProtKB-KW"/>
</dbReference>